<reference evidence="1 2" key="1">
    <citation type="submission" date="2022-05" db="EMBL/GenBank/DDBJ databases">
        <title>Sporolactobacillus sp nov CPB3-1, isolated from tree bark (Mangifera indica L.).</title>
        <authorList>
            <person name="Phuengjayaem S."/>
            <person name="Tanasupawat S."/>
        </authorList>
    </citation>
    <scope>NUCLEOTIDE SEQUENCE [LARGE SCALE GENOMIC DNA]</scope>
    <source>
        <strain evidence="1 2">CPB3-1</strain>
    </source>
</reference>
<sequence length="111" mass="12645">MGWNDFVYGQNTGCGCNNYSNDNSNQYSRQCDGRDLLEGVSKNDFIKVFLKSSRPVKGFFAGVSKNVLTLFDCDRNKVSTTDICLDNVVAIKTFEPRFDFDDDHHDHEKCD</sequence>
<name>A0ABT0MD73_9BACL</name>
<evidence type="ECO:0008006" key="3">
    <source>
        <dbReference type="Google" id="ProtNLM"/>
    </source>
</evidence>
<protein>
    <recommendedName>
        <fullName evidence="3">Spore coat protein</fullName>
    </recommendedName>
</protein>
<evidence type="ECO:0000313" key="2">
    <source>
        <dbReference type="Proteomes" id="UP001203004"/>
    </source>
</evidence>
<gene>
    <name evidence="1" type="ORF">M3N64_11885</name>
</gene>
<organism evidence="1 2">
    <name type="scientific">Sporolactobacillus mangiferae</name>
    <dbReference type="NCBI Taxonomy" id="2940498"/>
    <lineage>
        <taxon>Bacteria</taxon>
        <taxon>Bacillati</taxon>
        <taxon>Bacillota</taxon>
        <taxon>Bacilli</taxon>
        <taxon>Bacillales</taxon>
        <taxon>Sporolactobacillaceae</taxon>
        <taxon>Sporolactobacillus</taxon>
    </lineage>
</organism>
<dbReference type="EMBL" id="JAMAST010000018">
    <property type="protein sequence ID" value="MCL1632618.1"/>
    <property type="molecule type" value="Genomic_DNA"/>
</dbReference>
<dbReference type="Proteomes" id="UP001203004">
    <property type="component" value="Unassembled WGS sequence"/>
</dbReference>
<evidence type="ECO:0000313" key="1">
    <source>
        <dbReference type="EMBL" id="MCL1632618.1"/>
    </source>
</evidence>
<accession>A0ABT0MD73</accession>
<keyword evidence="2" id="KW-1185">Reference proteome</keyword>
<comment type="caution">
    <text evidence="1">The sequence shown here is derived from an EMBL/GenBank/DDBJ whole genome shotgun (WGS) entry which is preliminary data.</text>
</comment>
<dbReference type="RefSeq" id="WP_249102525.1">
    <property type="nucleotide sequence ID" value="NZ_JAMAST010000018.1"/>
</dbReference>
<proteinExistence type="predicted"/>